<dbReference type="PANTHER" id="PTHR13843">
    <property type="entry name" value="MICROTUBULE-ASSOCIATED PROTEIN"/>
    <property type="match status" value="1"/>
</dbReference>
<evidence type="ECO:0008006" key="6">
    <source>
        <dbReference type="Google" id="ProtNLM"/>
    </source>
</evidence>
<feature type="compositionally biased region" description="Basic and acidic residues" evidence="1">
    <location>
        <begin position="867"/>
        <end position="877"/>
    </location>
</feature>
<dbReference type="GO" id="GO:0008017">
    <property type="term" value="F:microtubule binding"/>
    <property type="evidence" value="ECO:0007669"/>
    <property type="project" value="InterPro"/>
</dbReference>
<feature type="compositionally biased region" description="Basic and acidic residues" evidence="1">
    <location>
        <begin position="561"/>
        <end position="575"/>
    </location>
</feature>
<feature type="compositionally biased region" description="Polar residues" evidence="1">
    <location>
        <begin position="1315"/>
        <end position="1327"/>
    </location>
</feature>
<dbReference type="GO" id="GO:0000226">
    <property type="term" value="P:microtubule cytoskeleton organization"/>
    <property type="evidence" value="ECO:0007669"/>
    <property type="project" value="InterPro"/>
</dbReference>
<feature type="region of interest" description="Disordered" evidence="1">
    <location>
        <begin position="855"/>
        <end position="1061"/>
    </location>
</feature>
<feature type="domain" description="Microtubule-associated protein 1A/B/S-like MBL-like" evidence="3">
    <location>
        <begin position="207"/>
        <end position="476"/>
    </location>
</feature>
<sequence length="1587" mass="171871">MSATRSTVLVIVGEILSPQHKDLVLEQLTKGFKSWDVAATGCAINEELNNLVAENPKGEQGACGETVIHYEGATATFDILINPPIAVVKQTLKAVLAIPSNHRHIVFAGHAFTGTGAWILQDDVFKYEDFVQATKDGQVQNNVKQNGGSMTIQAFKEGNWNTEHFAKTEIGKSLKVTVNAGETLTDLSGVLQLTAFIGDSLNPLEAQELLKSSQVVGNIRFSRPTLYIFPGAEGDSSMFGISGFNLLIDGGYSKKSSFWDFTRHIDRVDAILMTHIGADNLFGISSLVQKKTTEIVHPEIGFMYFNAPEKAKHSPNGDSHPENGGTMKPPSLLVNLVEEGNRIIENLSVLGQAPHPCVSTVAAGQIEPINLYHKVGHGSLDMYILNPPKDSKEMKDFYQQWNKHVNHFAVQKSGMPLPNMLSICALLVWRPSAKADKITRLLFPGDAPQNRIFEGLDKLKNLNILQHPQCCDLDLSGKAKKVTVGKPARAPVTKSAPAKRPSPDIKPEPKQNGTKPIGRSATKPPQKIAKDDHNKKKEPGKEKKDKSKSPASTPSSSSKSPVKEVPDLVQVKKEVVTPVAEPVPVAEIKQEVATPNPEDSLMPVNDMSPIEPVKLVDAPAESTPLEVNKAPTPPIDDVSEPLLNIANKDPSPEPEPAREPTPEPPKEPSPPPKAPSPEPLIETTPTLPPVEGLLDFSQPSQQETTSDEQPIDAAESNKAPEVESAPQTSNEFPAETAKSDPVHIDSPEPLPDPIEYPPVSQQEEVPLLEPTKDLVEDPEKDVDTTELEDSLEPKPPGASIMTDSLEPQEQDDEPVMEGIKSVCEEPVKLMEGVPVEACYQETREKTYEEMGIYDDDAVGTQPTIETSPKEPEVEKIQEQAPAQTLEDLGIYDNDAEDEPVREASPKEPEIAEEAESQEQALESPEQPPAQTLEDLGIYDKEPEIAQEAETQKQAMETPEQPTAQTLEDLGIYEKEPETQEQALEAPEKIPAQTLEDLGVYDKDPEIAQEAETQEQAMEAAEKAPAQTLEDLGVYDDESPAVSSEHEPPSEESGVYDNEADLAVAGQVLNQLVDVASDVPANEGQLQEEPLQSNPEPQQPDFDSKSSDKKALEDLGIYDDDADVKPQADVEPIVEREASPASEPHSPDEDLTLDEPEHDDQLAFERDSIEKEVIKRNPAPPTSQSMEVNGSSGSTSPDGAPLLDLGAPTAPQPDVIQPPTGNLLDNWGEPQGLPPANLSVSDDSSPYSDSDSPPLTEQDITPDQPNNPFDVIKDGDVSEQMPSTNPFVGLEEKVLQPDVVPQCSSNPFDDIPTGGSFPQHNGAQNVDDNSFDPLKEWGEPMNLPAPTPGANTTKKSSAPKKADPKKPAGSAKAADATKKPIKKEPGTEPKTKPGRRSEPVAARKPAVPTALKKGRASTPGNDVPTPAATKRAATAKPAATSASKPTPSKAASKRPATAPAKSAPAKSPSLAPVTPVYIDLAYVPSHGNPNHTDLDFFRRVRARHYVISSLEPSTKTMAAILDAKATWENKELEVTIIPTYDNDALRHWMSLEKDRLSELKVDLAPSASRCTIQLQDHETSCAAYRLEF</sequence>
<dbReference type="PANTHER" id="PTHR13843:SF12">
    <property type="entry name" value="ATPASE F1_V1_A1 COMPLEX ALPHA_BETA SUBUNIT NUCLEOTIDE-BINDING DOMAIN-CONTAINING PROTEIN"/>
    <property type="match status" value="1"/>
</dbReference>
<accession>A0A8S4PQH9</accession>
<dbReference type="InterPro" id="IPR036866">
    <property type="entry name" value="RibonucZ/Hydroxyglut_hydro"/>
</dbReference>
<feature type="region of interest" description="Disordered" evidence="1">
    <location>
        <begin position="482"/>
        <end position="816"/>
    </location>
</feature>
<dbReference type="Proteomes" id="UP000749559">
    <property type="component" value="Unassembled WGS sequence"/>
</dbReference>
<feature type="compositionally biased region" description="Basic and acidic residues" evidence="1">
    <location>
        <begin position="1374"/>
        <end position="1397"/>
    </location>
</feature>
<dbReference type="OrthoDB" id="5371837at2759"/>
<feature type="region of interest" description="Disordered" evidence="1">
    <location>
        <begin position="1074"/>
        <end position="1285"/>
    </location>
</feature>
<feature type="compositionally biased region" description="Pro residues" evidence="1">
    <location>
        <begin position="667"/>
        <end position="678"/>
    </location>
</feature>
<dbReference type="GO" id="GO:0031114">
    <property type="term" value="P:regulation of microtubule depolymerization"/>
    <property type="evidence" value="ECO:0007669"/>
    <property type="project" value="TreeGrafter"/>
</dbReference>
<dbReference type="InterPro" id="IPR057480">
    <property type="entry name" value="MAP1A/B/S-like_MBL"/>
</dbReference>
<dbReference type="Pfam" id="PF23415">
    <property type="entry name" value="MAPB1_N"/>
    <property type="match status" value="1"/>
</dbReference>
<dbReference type="EMBL" id="CAIIXF020000010">
    <property type="protein sequence ID" value="CAH1795930.1"/>
    <property type="molecule type" value="Genomic_DNA"/>
</dbReference>
<proteinExistence type="predicted"/>
<feature type="compositionally biased region" description="Basic and acidic residues" evidence="1">
    <location>
        <begin position="1158"/>
        <end position="1174"/>
    </location>
</feature>
<comment type="caution">
    <text evidence="4">The sequence shown here is derived from an EMBL/GenBank/DDBJ whole genome shotgun (WGS) entry which is preliminary data.</text>
</comment>
<feature type="compositionally biased region" description="Basic and acidic residues" evidence="1">
    <location>
        <begin position="655"/>
        <end position="666"/>
    </location>
</feature>
<feature type="compositionally biased region" description="Polar residues" evidence="1">
    <location>
        <begin position="951"/>
        <end position="965"/>
    </location>
</feature>
<organism evidence="4 5">
    <name type="scientific">Owenia fusiformis</name>
    <name type="common">Polychaete worm</name>
    <dbReference type="NCBI Taxonomy" id="6347"/>
    <lineage>
        <taxon>Eukaryota</taxon>
        <taxon>Metazoa</taxon>
        <taxon>Spiralia</taxon>
        <taxon>Lophotrochozoa</taxon>
        <taxon>Annelida</taxon>
        <taxon>Polychaeta</taxon>
        <taxon>Sedentaria</taxon>
        <taxon>Canalipalpata</taxon>
        <taxon>Sabellida</taxon>
        <taxon>Oweniida</taxon>
        <taxon>Oweniidae</taxon>
        <taxon>Owenia</taxon>
    </lineage>
</organism>
<feature type="compositionally biased region" description="Low complexity" evidence="1">
    <location>
        <begin position="576"/>
        <end position="587"/>
    </location>
</feature>
<dbReference type="GO" id="GO:0005874">
    <property type="term" value="C:microtubule"/>
    <property type="evidence" value="ECO:0007669"/>
    <property type="project" value="InterPro"/>
</dbReference>
<name>A0A8S4PQH9_OWEFU</name>
<feature type="domain" description="Microtubule-associated protein 1B/S N-terminal" evidence="2">
    <location>
        <begin position="8"/>
        <end position="198"/>
    </location>
</feature>
<feature type="compositionally biased region" description="Low complexity" evidence="1">
    <location>
        <begin position="1423"/>
        <end position="1468"/>
    </location>
</feature>
<dbReference type="GO" id="GO:0030425">
    <property type="term" value="C:dendrite"/>
    <property type="evidence" value="ECO:0007669"/>
    <property type="project" value="TreeGrafter"/>
</dbReference>
<dbReference type="GO" id="GO:0005829">
    <property type="term" value="C:cytosol"/>
    <property type="evidence" value="ECO:0007669"/>
    <property type="project" value="TreeGrafter"/>
</dbReference>
<feature type="compositionally biased region" description="Basic and acidic residues" evidence="1">
    <location>
        <begin position="898"/>
        <end position="909"/>
    </location>
</feature>
<keyword evidence="5" id="KW-1185">Reference proteome</keyword>
<dbReference type="GO" id="GO:0005875">
    <property type="term" value="C:microtubule associated complex"/>
    <property type="evidence" value="ECO:0007669"/>
    <property type="project" value="TreeGrafter"/>
</dbReference>
<dbReference type="GO" id="GO:0003779">
    <property type="term" value="F:actin binding"/>
    <property type="evidence" value="ECO:0007669"/>
    <property type="project" value="TreeGrafter"/>
</dbReference>
<evidence type="ECO:0000256" key="1">
    <source>
        <dbReference type="SAM" id="MobiDB-lite"/>
    </source>
</evidence>
<feature type="region of interest" description="Disordered" evidence="1">
    <location>
        <begin position="1297"/>
        <end position="1468"/>
    </location>
</feature>
<evidence type="ECO:0000259" key="2">
    <source>
        <dbReference type="Pfam" id="PF23415"/>
    </source>
</evidence>
<dbReference type="SUPFAM" id="SSF56281">
    <property type="entry name" value="Metallo-hydrolase/oxidoreductase"/>
    <property type="match status" value="1"/>
</dbReference>
<dbReference type="InterPro" id="IPR056617">
    <property type="entry name" value="MAP1B/S_N"/>
</dbReference>
<dbReference type="Gene3D" id="3.60.15.10">
    <property type="entry name" value="Ribonuclease Z/Hydroxyacylglutathione hydrolase-like"/>
    <property type="match status" value="1"/>
</dbReference>
<reference evidence="4" key="1">
    <citation type="submission" date="2022-03" db="EMBL/GenBank/DDBJ databases">
        <authorList>
            <person name="Martin C."/>
        </authorList>
    </citation>
    <scope>NUCLEOTIDE SEQUENCE</scope>
</reference>
<feature type="compositionally biased region" description="Low complexity" evidence="1">
    <location>
        <begin position="549"/>
        <end position="560"/>
    </location>
</feature>
<dbReference type="GO" id="GO:0016358">
    <property type="term" value="P:dendrite development"/>
    <property type="evidence" value="ECO:0007669"/>
    <property type="project" value="TreeGrafter"/>
</dbReference>
<feature type="compositionally biased region" description="Low complexity" evidence="1">
    <location>
        <begin position="917"/>
        <end position="930"/>
    </location>
</feature>
<feature type="compositionally biased region" description="Basic and acidic residues" evidence="1">
    <location>
        <begin position="1122"/>
        <end position="1137"/>
    </location>
</feature>
<dbReference type="GO" id="GO:0007409">
    <property type="term" value="P:axonogenesis"/>
    <property type="evidence" value="ECO:0007669"/>
    <property type="project" value="TreeGrafter"/>
</dbReference>
<dbReference type="GO" id="GO:0043025">
    <property type="term" value="C:neuronal cell body"/>
    <property type="evidence" value="ECO:0007669"/>
    <property type="project" value="TreeGrafter"/>
</dbReference>
<feature type="compositionally biased region" description="Polar residues" evidence="1">
    <location>
        <begin position="1257"/>
        <end position="1266"/>
    </location>
</feature>
<dbReference type="InterPro" id="IPR026074">
    <property type="entry name" value="MAP1"/>
</dbReference>
<feature type="compositionally biased region" description="Basic and acidic residues" evidence="1">
    <location>
        <begin position="1101"/>
        <end position="1112"/>
    </location>
</feature>
<feature type="compositionally biased region" description="Low complexity" evidence="1">
    <location>
        <begin position="1238"/>
        <end position="1253"/>
    </location>
</feature>
<feature type="compositionally biased region" description="Acidic residues" evidence="1">
    <location>
        <begin position="806"/>
        <end position="815"/>
    </location>
</feature>
<feature type="compositionally biased region" description="Basic and acidic residues" evidence="1">
    <location>
        <begin position="737"/>
        <end position="746"/>
    </location>
</feature>
<feature type="compositionally biased region" description="Basic and acidic residues" evidence="1">
    <location>
        <begin position="528"/>
        <end position="548"/>
    </location>
</feature>
<feature type="compositionally biased region" description="Basic and acidic residues" evidence="1">
    <location>
        <begin position="770"/>
        <end position="783"/>
    </location>
</feature>
<gene>
    <name evidence="4" type="ORF">OFUS_LOCUS20396</name>
</gene>
<dbReference type="GO" id="GO:0045202">
    <property type="term" value="C:synapse"/>
    <property type="evidence" value="ECO:0007669"/>
    <property type="project" value="TreeGrafter"/>
</dbReference>
<evidence type="ECO:0000259" key="3">
    <source>
        <dbReference type="Pfam" id="PF25281"/>
    </source>
</evidence>
<evidence type="ECO:0000313" key="5">
    <source>
        <dbReference type="Proteomes" id="UP000749559"/>
    </source>
</evidence>
<feature type="compositionally biased region" description="Polar residues" evidence="1">
    <location>
        <begin position="1181"/>
        <end position="1196"/>
    </location>
</feature>
<dbReference type="Pfam" id="PF25281">
    <property type="entry name" value="MBL_MAP1B"/>
    <property type="match status" value="1"/>
</dbReference>
<protein>
    <recommendedName>
        <fullName evidence="6">Microtubule-associated protein futsch</fullName>
    </recommendedName>
</protein>
<feature type="compositionally biased region" description="Acidic residues" evidence="1">
    <location>
        <begin position="1148"/>
        <end position="1157"/>
    </location>
</feature>
<evidence type="ECO:0000313" key="4">
    <source>
        <dbReference type="EMBL" id="CAH1795930.1"/>
    </source>
</evidence>
<feature type="compositionally biased region" description="Low complexity" evidence="1">
    <location>
        <begin position="1013"/>
        <end position="1026"/>
    </location>
</feature>